<dbReference type="SUPFAM" id="SSF52540">
    <property type="entry name" value="P-loop containing nucleoside triphosphate hydrolases"/>
    <property type="match status" value="1"/>
</dbReference>
<dbReference type="SUPFAM" id="SSF52047">
    <property type="entry name" value="RNI-like"/>
    <property type="match status" value="1"/>
</dbReference>
<dbReference type="OrthoDB" id="10023973at2759"/>
<dbReference type="InterPro" id="IPR032675">
    <property type="entry name" value="LRR_dom_sf"/>
</dbReference>
<dbReference type="InterPro" id="IPR007111">
    <property type="entry name" value="NACHT_NTPase"/>
</dbReference>
<evidence type="ECO:0000256" key="3">
    <source>
        <dbReference type="SAM" id="MobiDB-lite"/>
    </source>
</evidence>
<sequence>MDQKAPKAENPSDTTPGCSTGDEGATSAIQQSQGSGNMTVLDGQERETGHMDVQECYKDEDVVAFSETETSVTQIAGHSQVSGQGNKVINIGPNSTVTIFHGTSDDTNTVPSIGSPTEDFPLAQCQDALRAYFKTRMSYLHPLAWNETYTVKIQDVFTTVDLVTRTQQGGNIKRRALPSTVDALSARPDCPQPRRILVEGNAGIGKTTEVSKLAFDWAESEGRSPILEKYDLVFPIALRKVGESQSLAGCIFDQLLPEDVPFQESDLETYLKGNDRVLIILDGFDEWSKHEEHDVTKLLTGKILRECSLLVTTRPSNTPQLHSLMCPDTRVEITGFSQDNVRTYIHKFFKGDQGKAAALVKKMDSSLIPSGILATPILLLLTCIMWEENPDMVLGGRIGPLYDELVSFIIRRHCAKNNVASNQGIPDNIRDALLCAGALAFNGLLQNNLVYNKEDVARYCSGDSLQVLVLLGILHRQESPSRLNPSDQFSFSHKTMQEYFAGLYFAKTLQGEPVQQPTLNTYLRTAQSVRDLENVVVFACAKLGCEADVLLAHLVKIYQQEVEPLSYASSDCKYVNPSLYSKCRATGNEEEIKSHVDLNFIRYQTYLEIALLCFYESGCLSQFENIFLTKGFIQFSDVGPRVYNALGHVLKKIPSESLRNLTCLWLVNSWQCFVVPIMDTLKMMNLSELSLRSACLGGHDSNTGPCARLSQQLPHLTGLRKLVLSWNSLLCSDLLVLLPSLKTLVNLEELYLSGNRFAGCGKSLAELPCSLRSLKALKVYKCGLSLEEVLQIAIAVVQHCPKMTEFDYRRNKTGPGGDEKVLAVLRGKWPDATYRRGSRSVILGQPKPPS</sequence>
<feature type="domain" description="NACHT" evidence="4">
    <location>
        <begin position="194"/>
        <end position="316"/>
    </location>
</feature>
<protein>
    <submittedName>
        <fullName evidence="6">NACHT, LRR and PYD domains-containing protein 6-like</fullName>
    </submittedName>
</protein>
<dbReference type="InterPro" id="IPR027417">
    <property type="entry name" value="P-loop_NTPase"/>
</dbReference>
<dbReference type="PROSITE" id="PS50837">
    <property type="entry name" value="NACHT"/>
    <property type="match status" value="1"/>
</dbReference>
<feature type="region of interest" description="Disordered" evidence="3">
    <location>
        <begin position="1"/>
        <end position="41"/>
    </location>
</feature>
<reference evidence="6" key="1">
    <citation type="submission" date="2025-08" db="UniProtKB">
        <authorList>
            <consortium name="RefSeq"/>
        </authorList>
    </citation>
    <scope>IDENTIFICATION</scope>
    <source>
        <tissue evidence="6">Gonad</tissue>
    </source>
</reference>
<dbReference type="Gene3D" id="3.80.10.10">
    <property type="entry name" value="Ribonuclease Inhibitor"/>
    <property type="match status" value="1"/>
</dbReference>
<dbReference type="Gene3D" id="3.40.50.300">
    <property type="entry name" value="P-loop containing nucleotide triphosphate hydrolases"/>
    <property type="match status" value="1"/>
</dbReference>
<name>A0A6P4YBN6_BRABE</name>
<evidence type="ECO:0000256" key="1">
    <source>
        <dbReference type="ARBA" id="ARBA00022741"/>
    </source>
</evidence>
<feature type="compositionally biased region" description="Polar residues" evidence="3">
    <location>
        <begin position="27"/>
        <end position="38"/>
    </location>
</feature>
<gene>
    <name evidence="6" type="primary">LOC109466382</name>
</gene>
<organism evidence="5 6">
    <name type="scientific">Branchiostoma belcheri</name>
    <name type="common">Amphioxus</name>
    <dbReference type="NCBI Taxonomy" id="7741"/>
    <lineage>
        <taxon>Eukaryota</taxon>
        <taxon>Metazoa</taxon>
        <taxon>Chordata</taxon>
        <taxon>Cephalochordata</taxon>
        <taxon>Leptocardii</taxon>
        <taxon>Amphioxiformes</taxon>
        <taxon>Branchiostomatidae</taxon>
        <taxon>Branchiostoma</taxon>
    </lineage>
</organism>
<evidence type="ECO:0000313" key="5">
    <source>
        <dbReference type="Proteomes" id="UP000515135"/>
    </source>
</evidence>
<evidence type="ECO:0000256" key="2">
    <source>
        <dbReference type="ARBA" id="ARBA00022840"/>
    </source>
</evidence>
<dbReference type="GO" id="GO:0005524">
    <property type="term" value="F:ATP binding"/>
    <property type="evidence" value="ECO:0007669"/>
    <property type="project" value="UniProtKB-KW"/>
</dbReference>
<dbReference type="RefSeq" id="XP_019619654.1">
    <property type="nucleotide sequence ID" value="XM_019764095.1"/>
</dbReference>
<dbReference type="PANTHER" id="PTHR46312:SF2">
    <property type="entry name" value="NUCLEOTIDE-BINDING OLIGOMERIZATION DOMAIN-CONTAINING PROTEIN 2-LIKE"/>
    <property type="match status" value="1"/>
</dbReference>
<dbReference type="Pfam" id="PF05729">
    <property type="entry name" value="NACHT"/>
    <property type="match status" value="1"/>
</dbReference>
<proteinExistence type="predicted"/>
<dbReference type="Proteomes" id="UP000515135">
    <property type="component" value="Unplaced"/>
</dbReference>
<keyword evidence="1" id="KW-0547">Nucleotide-binding</keyword>
<keyword evidence="5" id="KW-1185">Reference proteome</keyword>
<keyword evidence="2" id="KW-0067">ATP-binding</keyword>
<dbReference type="PANTHER" id="PTHR46312">
    <property type="entry name" value="NACHT DOMAIN-CONTAINING PROTEIN"/>
    <property type="match status" value="1"/>
</dbReference>
<dbReference type="GeneID" id="109466382"/>
<accession>A0A6P4YBN6</accession>
<evidence type="ECO:0000313" key="6">
    <source>
        <dbReference type="RefSeq" id="XP_019619654.1"/>
    </source>
</evidence>
<evidence type="ECO:0000259" key="4">
    <source>
        <dbReference type="PROSITE" id="PS50837"/>
    </source>
</evidence>
<dbReference type="KEGG" id="bbel:109466382"/>
<dbReference type="AlphaFoldDB" id="A0A6P4YBN6"/>